<protein>
    <recommendedName>
        <fullName evidence="2">Lipoxygenase domain-containing protein</fullName>
    </recommendedName>
</protein>
<feature type="domain" description="Lipoxygenase" evidence="2">
    <location>
        <begin position="1"/>
        <end position="48"/>
    </location>
</feature>
<feature type="non-terminal residue" evidence="3">
    <location>
        <position position="1"/>
    </location>
</feature>
<evidence type="ECO:0000259" key="2">
    <source>
        <dbReference type="PROSITE" id="PS51393"/>
    </source>
</evidence>
<evidence type="ECO:0000256" key="1">
    <source>
        <dbReference type="SAM" id="Coils"/>
    </source>
</evidence>
<keyword evidence="1" id="KW-0175">Coiled coil</keyword>
<gene>
    <name evidence="3" type="ORF">CY0110_12537</name>
</gene>
<dbReference type="PROSITE" id="PS51393">
    <property type="entry name" value="LIPOXYGENASE_3"/>
    <property type="match status" value="1"/>
</dbReference>
<reference evidence="3 4" key="1">
    <citation type="submission" date="2007-03" db="EMBL/GenBank/DDBJ databases">
        <authorList>
            <person name="Stal L."/>
            <person name="Ferriera S."/>
            <person name="Johnson J."/>
            <person name="Kravitz S."/>
            <person name="Beeson K."/>
            <person name="Sutton G."/>
            <person name="Rogers Y.-H."/>
            <person name="Friedman R."/>
            <person name="Frazier M."/>
            <person name="Venter J.C."/>
        </authorList>
    </citation>
    <scope>NUCLEOTIDE SEQUENCE [LARGE SCALE GENOMIC DNA]</scope>
    <source>
        <strain evidence="3 4">CCY0110</strain>
    </source>
</reference>
<sequence>DKQAFKDFKKQLKQIECQLKERNNNLKQQGKTPYVYLQPSRIPQSIAI</sequence>
<comment type="caution">
    <text evidence="3">The sequence shown here is derived from an EMBL/GenBank/DDBJ whole genome shotgun (WGS) entry which is preliminary data.</text>
</comment>
<evidence type="ECO:0000313" key="3">
    <source>
        <dbReference type="EMBL" id="EAZ88646.1"/>
    </source>
</evidence>
<dbReference type="InterPro" id="IPR013819">
    <property type="entry name" value="LipOase_C"/>
</dbReference>
<dbReference type="Gene3D" id="1.20.245.10">
    <property type="entry name" value="Lipoxygenase-1, Domain 5"/>
    <property type="match status" value="1"/>
</dbReference>
<dbReference type="GO" id="GO:0016702">
    <property type="term" value="F:oxidoreductase activity, acting on single donors with incorporation of molecular oxygen, incorporation of two atoms of oxygen"/>
    <property type="evidence" value="ECO:0007669"/>
    <property type="project" value="InterPro"/>
</dbReference>
<accession>A3IY18</accession>
<proteinExistence type="predicted"/>
<dbReference type="EMBL" id="AAXW01000073">
    <property type="protein sequence ID" value="EAZ88646.1"/>
    <property type="molecule type" value="Genomic_DNA"/>
</dbReference>
<feature type="coiled-coil region" evidence="1">
    <location>
        <begin position="5"/>
        <end position="32"/>
    </location>
</feature>
<evidence type="ECO:0000313" key="4">
    <source>
        <dbReference type="Proteomes" id="UP000003781"/>
    </source>
</evidence>
<dbReference type="SUPFAM" id="SSF48484">
    <property type="entry name" value="Lipoxigenase"/>
    <property type="match status" value="1"/>
</dbReference>
<organism evidence="3 4">
    <name type="scientific">Crocosphaera chwakensis CCY0110</name>
    <dbReference type="NCBI Taxonomy" id="391612"/>
    <lineage>
        <taxon>Bacteria</taxon>
        <taxon>Bacillati</taxon>
        <taxon>Cyanobacteriota</taxon>
        <taxon>Cyanophyceae</taxon>
        <taxon>Oscillatoriophycideae</taxon>
        <taxon>Chroococcales</taxon>
        <taxon>Aphanothecaceae</taxon>
        <taxon>Crocosphaera</taxon>
        <taxon>Crocosphaera chwakensis</taxon>
    </lineage>
</organism>
<dbReference type="AlphaFoldDB" id="A3IY18"/>
<dbReference type="InterPro" id="IPR036226">
    <property type="entry name" value="LipOase_C_sf"/>
</dbReference>
<dbReference type="GO" id="GO:0046872">
    <property type="term" value="F:metal ion binding"/>
    <property type="evidence" value="ECO:0007669"/>
    <property type="project" value="InterPro"/>
</dbReference>
<dbReference type="Proteomes" id="UP000003781">
    <property type="component" value="Unassembled WGS sequence"/>
</dbReference>
<name>A3IY18_9CHRO</name>
<keyword evidence="4" id="KW-1185">Reference proteome</keyword>